<dbReference type="Pfam" id="PF04233">
    <property type="entry name" value="Phage_Mu_F"/>
    <property type="match status" value="1"/>
</dbReference>
<protein>
    <submittedName>
        <fullName evidence="3">Phage head morphogenesis protein</fullName>
    </submittedName>
</protein>
<accession>A0A1A9KAA7</accession>
<dbReference type="Proteomes" id="UP000077748">
    <property type="component" value="Chromosome"/>
</dbReference>
<evidence type="ECO:0000313" key="3">
    <source>
        <dbReference type="EMBL" id="ANI14472.1"/>
    </source>
</evidence>
<gene>
    <name evidence="3" type="ORF">A9C11_10970</name>
</gene>
<dbReference type="InterPro" id="IPR006528">
    <property type="entry name" value="Phage_head_morphogenesis_dom"/>
</dbReference>
<dbReference type="AlphaFoldDB" id="A0A1A9KAA7"/>
<feature type="domain" description="Phage head morphogenesis" evidence="2">
    <location>
        <begin position="160"/>
        <end position="271"/>
    </location>
</feature>
<organism evidence="3 4">
    <name type="scientific">Pseudomonas citronellolis</name>
    <dbReference type="NCBI Taxonomy" id="53408"/>
    <lineage>
        <taxon>Bacteria</taxon>
        <taxon>Pseudomonadati</taxon>
        <taxon>Pseudomonadota</taxon>
        <taxon>Gammaproteobacteria</taxon>
        <taxon>Pseudomonadales</taxon>
        <taxon>Pseudomonadaceae</taxon>
        <taxon>Pseudomonas</taxon>
    </lineage>
</organism>
<evidence type="ECO:0000259" key="2">
    <source>
        <dbReference type="Pfam" id="PF04233"/>
    </source>
</evidence>
<reference evidence="3 4" key="1">
    <citation type="submission" date="2016-05" db="EMBL/GenBank/DDBJ databases">
        <title>Genome Sequence of Pseudomonas citronellolis Strain SJTE-3, an Estrogens and Persistent Organic Pollutants degradation strain.</title>
        <authorList>
            <person name="Liang R."/>
        </authorList>
    </citation>
    <scope>NUCLEOTIDE SEQUENCE [LARGE SCALE GENOMIC DNA]</scope>
    <source>
        <strain evidence="3 4">SJTE-3</strain>
    </source>
</reference>
<evidence type="ECO:0000256" key="1">
    <source>
        <dbReference type="SAM" id="MobiDB-lite"/>
    </source>
</evidence>
<sequence length="310" mass="34997">MKMARSAILPASPSDPTGVDRVEKGAIRDFSRRYRKIRDGYLAALDRVPNEPVVNRRYVFNLDSTLLNTMFSGLDSMVDSILLEGGEDKLWFFESYVSVAYQRGTAQQFANLSQQSPVYHAGQQSLRDILMSEPYRRRIALVRAREFEEMKGLSGTTKNTLNRVLAEGIARGKNPREIAKDISSSVTSLDDVRARRIARTEVTTALRRARLDEADEATERYGLKTKEMHISALSPTTRLTHAKRHATLHTTEEQRDWWAEDANSINCKCSTVTVLVDDDGKPLVPAIVERALRNKQVMKAKAKGPWANEE</sequence>
<evidence type="ECO:0000313" key="4">
    <source>
        <dbReference type="Proteomes" id="UP000077748"/>
    </source>
</evidence>
<feature type="region of interest" description="Disordered" evidence="1">
    <location>
        <begin position="1"/>
        <end position="20"/>
    </location>
</feature>
<proteinExistence type="predicted"/>
<dbReference type="EMBL" id="CP015878">
    <property type="protein sequence ID" value="ANI14472.1"/>
    <property type="molecule type" value="Genomic_DNA"/>
</dbReference>
<name>A0A1A9KAA7_9PSED</name>